<dbReference type="KEGG" id="vg:26626389"/>
<name>A0A0U2SZ74_9ALPC</name>
<reference evidence="1 2" key="1">
    <citation type="journal article" date="2016" name="Emerg. Infect. Dis.">
        <title>Porcine epidemic diarrhea virus and discovery of a recombinant swine enteric coronavirus, Italy.</title>
        <authorList>
            <person name="Boniotti M.B."/>
            <person name="Papetti A."/>
            <person name="Lavazza A."/>
            <person name="Alborali G."/>
            <person name="Sozzi E."/>
            <person name="Chiapponi C."/>
            <person name="Faccini S."/>
            <person name="Bonilauri P."/>
            <person name="Cordioli P."/>
            <person name="Marthaler D."/>
        </authorList>
    </citation>
    <scope>NUCLEOTIDE SEQUENCE [LARGE SCALE GENOMIC DNA]</scope>
    <source>
        <strain evidence="1">Italy/213306/2009</strain>
    </source>
</reference>
<sequence length="30" mass="3336">MCSDVFQHTIDTVVKDVSKSVNLSLDVLKN</sequence>
<evidence type="ECO:0000313" key="1">
    <source>
        <dbReference type="EMBL" id="ALR84916.1"/>
    </source>
</evidence>
<dbReference type="EMBL" id="KR061459">
    <property type="protein sequence ID" value="ALR84916.1"/>
    <property type="molecule type" value="Genomic_RNA"/>
</dbReference>
<proteinExistence type="predicted"/>
<dbReference type="Proteomes" id="UP000125818">
    <property type="component" value="Segment"/>
</dbReference>
<accession>A0A0U2SZ74</accession>
<dbReference type="GeneID" id="26626389"/>
<evidence type="ECO:0000313" key="2">
    <source>
        <dbReference type="Proteomes" id="UP000125818"/>
    </source>
</evidence>
<dbReference type="RefSeq" id="YP_009199243.1">
    <property type="nucleotide sequence ID" value="NC_028806.1"/>
</dbReference>
<organism evidence="1 2">
    <name type="scientific">Swine enteric coronavirus</name>
    <dbReference type="NCBI Taxonomy" id="1766554"/>
    <lineage>
        <taxon>Viruses</taxon>
        <taxon>Riboviria</taxon>
        <taxon>Orthornavirae</taxon>
        <taxon>Pisuviricota</taxon>
        <taxon>Pisoniviricetes</taxon>
        <taxon>Nidovirales</taxon>
        <taxon>Cornidovirineae</taxon>
        <taxon>Coronaviridae</taxon>
        <taxon>Orthocoronavirinae</taxon>
        <taxon>Alphacoronavirus</taxon>
        <taxon>Tegacovirus</taxon>
        <taxon>Alphacoronavirus suis</taxon>
        <taxon>Alphacoronavirus 1</taxon>
    </lineage>
</organism>
<protein>
    <submittedName>
        <fullName evidence="1">Non-structural protein 3a</fullName>
    </submittedName>
</protein>